<dbReference type="Gene3D" id="3.40.190.80">
    <property type="match status" value="1"/>
</dbReference>
<keyword evidence="3 6" id="KW-0479">Metal-binding</keyword>
<feature type="binding site" evidence="6">
    <location>
        <position position="85"/>
    </location>
    <ligand>
        <name>Mg(2+)</name>
        <dbReference type="ChEBI" id="CHEBI:18420"/>
        <label>1</label>
        <note>catalytic</note>
    </ligand>
</feature>
<dbReference type="GO" id="GO:0006020">
    <property type="term" value="P:inositol metabolic process"/>
    <property type="evidence" value="ECO:0007669"/>
    <property type="project" value="TreeGrafter"/>
</dbReference>
<dbReference type="SUPFAM" id="SSF56655">
    <property type="entry name" value="Carbohydrate phosphatase"/>
    <property type="match status" value="1"/>
</dbReference>
<feature type="binding site" evidence="6">
    <location>
        <position position="87"/>
    </location>
    <ligand>
        <name>Mg(2+)</name>
        <dbReference type="ChEBI" id="CHEBI:18420"/>
        <label>1</label>
        <note>catalytic</note>
    </ligand>
</feature>
<dbReference type="Proteomes" id="UP001172756">
    <property type="component" value="Unassembled WGS sequence"/>
</dbReference>
<feature type="binding site" evidence="6">
    <location>
        <position position="217"/>
    </location>
    <ligand>
        <name>Mg(2+)</name>
        <dbReference type="ChEBI" id="CHEBI:18420"/>
        <label>1</label>
        <note>catalytic</note>
    </ligand>
</feature>
<evidence type="ECO:0000256" key="6">
    <source>
        <dbReference type="PIRSR" id="PIRSR600760-2"/>
    </source>
</evidence>
<dbReference type="InterPro" id="IPR033942">
    <property type="entry name" value="IMPase"/>
</dbReference>
<dbReference type="AlphaFoldDB" id="A0AB35MEE6"/>
<dbReference type="PANTHER" id="PTHR20854">
    <property type="entry name" value="INOSITOL MONOPHOSPHATASE"/>
    <property type="match status" value="1"/>
</dbReference>
<dbReference type="GO" id="GO:0046872">
    <property type="term" value="F:metal ion binding"/>
    <property type="evidence" value="ECO:0007669"/>
    <property type="project" value="UniProtKB-KW"/>
</dbReference>
<proteinExistence type="inferred from homology"/>
<dbReference type="EMBL" id="JAUHQB010000001">
    <property type="protein sequence ID" value="MDN4482126.1"/>
    <property type="molecule type" value="Genomic_DNA"/>
</dbReference>
<evidence type="ECO:0000256" key="5">
    <source>
        <dbReference type="ARBA" id="ARBA00022842"/>
    </source>
</evidence>
<dbReference type="GO" id="GO:0007165">
    <property type="term" value="P:signal transduction"/>
    <property type="evidence" value="ECO:0007669"/>
    <property type="project" value="TreeGrafter"/>
</dbReference>
<evidence type="ECO:0000313" key="8">
    <source>
        <dbReference type="EMBL" id="MDN4482126.1"/>
    </source>
</evidence>
<dbReference type="CDD" id="cd01639">
    <property type="entry name" value="IMPase"/>
    <property type="match status" value="1"/>
</dbReference>
<protein>
    <recommendedName>
        <fullName evidence="7">Inositol-1-monophosphatase</fullName>
        <ecNumber evidence="7">3.1.3.25</ecNumber>
    </recommendedName>
</protein>
<comment type="caution">
    <text evidence="8">The sequence shown here is derived from an EMBL/GenBank/DDBJ whole genome shotgun (WGS) entry which is preliminary data.</text>
</comment>
<evidence type="ECO:0000256" key="4">
    <source>
        <dbReference type="ARBA" id="ARBA00022801"/>
    </source>
</evidence>
<evidence type="ECO:0000256" key="1">
    <source>
        <dbReference type="ARBA" id="ARBA00001033"/>
    </source>
</evidence>
<dbReference type="PRINTS" id="PR00377">
    <property type="entry name" value="IMPHPHTASES"/>
</dbReference>
<dbReference type="Gene3D" id="3.30.540.10">
    <property type="entry name" value="Fructose-1,6-Bisphosphatase, subunit A, domain 1"/>
    <property type="match status" value="1"/>
</dbReference>
<dbReference type="InterPro" id="IPR000760">
    <property type="entry name" value="Inositol_monophosphatase-like"/>
</dbReference>
<name>A0AB35MEE6_9MICO</name>
<keyword evidence="4 7" id="KW-0378">Hydrolase</keyword>
<comment type="cofactor">
    <cofactor evidence="2 6 7">
        <name>Mg(2+)</name>
        <dbReference type="ChEBI" id="CHEBI:18420"/>
    </cofactor>
</comment>
<evidence type="ECO:0000313" key="9">
    <source>
        <dbReference type="Proteomes" id="UP001172756"/>
    </source>
</evidence>
<dbReference type="Pfam" id="PF00459">
    <property type="entry name" value="Inositol_P"/>
    <property type="match status" value="1"/>
</dbReference>
<comment type="catalytic activity">
    <reaction evidence="1 7">
        <text>a myo-inositol phosphate + H2O = myo-inositol + phosphate</text>
        <dbReference type="Rhea" id="RHEA:24056"/>
        <dbReference type="ChEBI" id="CHEBI:15377"/>
        <dbReference type="ChEBI" id="CHEBI:17268"/>
        <dbReference type="ChEBI" id="CHEBI:43474"/>
        <dbReference type="ChEBI" id="CHEBI:84139"/>
        <dbReference type="EC" id="3.1.3.25"/>
    </reaction>
</comment>
<evidence type="ECO:0000256" key="3">
    <source>
        <dbReference type="ARBA" id="ARBA00022723"/>
    </source>
</evidence>
<dbReference type="InterPro" id="IPR020583">
    <property type="entry name" value="Inositol_monoP_metal-BS"/>
</dbReference>
<evidence type="ECO:0000256" key="7">
    <source>
        <dbReference type="RuleBase" id="RU364068"/>
    </source>
</evidence>
<organism evidence="8 9">
    <name type="scientific">Demequina lignilytica</name>
    <dbReference type="NCBI Taxonomy" id="3051663"/>
    <lineage>
        <taxon>Bacteria</taxon>
        <taxon>Bacillati</taxon>
        <taxon>Actinomycetota</taxon>
        <taxon>Actinomycetes</taxon>
        <taxon>Micrococcales</taxon>
        <taxon>Demequinaceae</taxon>
        <taxon>Demequina</taxon>
    </lineage>
</organism>
<comment type="similarity">
    <text evidence="7">Belongs to the inositol monophosphatase superfamily.</text>
</comment>
<dbReference type="PANTHER" id="PTHR20854:SF4">
    <property type="entry name" value="INOSITOL-1-MONOPHOSPHATASE-RELATED"/>
    <property type="match status" value="1"/>
</dbReference>
<dbReference type="EC" id="3.1.3.25" evidence="7"/>
<dbReference type="PROSITE" id="PS00629">
    <property type="entry name" value="IMP_1"/>
    <property type="match status" value="1"/>
</dbReference>
<dbReference type="RefSeq" id="WP_301159347.1">
    <property type="nucleotide sequence ID" value="NZ_JAUHQB010000001.1"/>
</dbReference>
<dbReference type="GO" id="GO:0008934">
    <property type="term" value="F:inositol monophosphate 1-phosphatase activity"/>
    <property type="evidence" value="ECO:0007669"/>
    <property type="project" value="InterPro"/>
</dbReference>
<gene>
    <name evidence="8" type="ORF">QQ002_01075</name>
</gene>
<evidence type="ECO:0000256" key="2">
    <source>
        <dbReference type="ARBA" id="ARBA00001946"/>
    </source>
</evidence>
<sequence length="268" mass="28252">MTTPLELMDVARTLALEAQRLVAAGRREAEVQHTKSSDVDIVTQMDIAAERLLRQRLAELRPDDGVLGEEGDDVASRSGITWVVDPIDGTVNYLYGIQHWSVSVAAVSGPPEPRAWTLEAGAVADAGGSVWSAARGEGAWRDGRRLRREGTPALGASLVATGFQYTADKRAAQGRLVAQLLPQIRDIRRLGSASIDLCHVAAGLVDAYYEHGLHPWDFAAGALIAAEAGLRVAGLDGAAPDDSLLVAAAPGAWDALHDALIAAGARTI</sequence>
<keyword evidence="5 6" id="KW-0460">Magnesium</keyword>
<reference evidence="8 9" key="1">
    <citation type="submission" date="2023-06" db="EMBL/GenBank/DDBJ databases">
        <title>SYSU T0a273.</title>
        <authorList>
            <person name="Gao L."/>
            <person name="Fang B.-Z."/>
            <person name="Li W.-J."/>
        </authorList>
    </citation>
    <scope>NUCLEOTIDE SEQUENCE [LARGE SCALE GENOMIC DNA]</scope>
    <source>
        <strain evidence="8 9">SYSU T0a273</strain>
    </source>
</reference>
<feature type="binding site" evidence="6">
    <location>
        <position position="88"/>
    </location>
    <ligand>
        <name>Mg(2+)</name>
        <dbReference type="ChEBI" id="CHEBI:18420"/>
        <label>1</label>
        <note>catalytic</note>
    </ligand>
</feature>
<feature type="binding site" evidence="6">
    <location>
        <position position="69"/>
    </location>
    <ligand>
        <name>Mg(2+)</name>
        <dbReference type="ChEBI" id="CHEBI:18420"/>
        <label>1</label>
        <note>catalytic</note>
    </ligand>
</feature>
<accession>A0AB35MEE6</accession>